<evidence type="ECO:0000256" key="2">
    <source>
        <dbReference type="ARBA" id="ARBA00022553"/>
    </source>
</evidence>
<feature type="region of interest" description="Disordered" evidence="3">
    <location>
        <begin position="1"/>
        <end position="22"/>
    </location>
</feature>
<protein>
    <recommendedName>
        <fullName evidence="4">PID domain-containing protein</fullName>
    </recommendedName>
</protein>
<comment type="caution">
    <text evidence="5">The sequence shown here is derived from an EMBL/GenBank/DDBJ whole genome shotgun (WGS) entry which is preliminary data.</text>
</comment>
<evidence type="ECO:0000256" key="3">
    <source>
        <dbReference type="SAM" id="MobiDB-lite"/>
    </source>
</evidence>
<evidence type="ECO:0000313" key="6">
    <source>
        <dbReference type="Proteomes" id="UP000018936"/>
    </source>
</evidence>
<dbReference type="InterPro" id="IPR016698">
    <property type="entry name" value="Numb/numb-like"/>
</dbReference>
<dbReference type="Pfam" id="PF00640">
    <property type="entry name" value="PID"/>
    <property type="match status" value="1"/>
</dbReference>
<name>V8PEF7_OPHHA</name>
<dbReference type="PROSITE" id="PS01179">
    <property type="entry name" value="PID"/>
    <property type="match status" value="2"/>
</dbReference>
<accession>V8PEF7</accession>
<dbReference type="PANTHER" id="PTHR47368">
    <property type="entry name" value="NUMB"/>
    <property type="match status" value="1"/>
</dbReference>
<feature type="non-terminal residue" evidence="5">
    <location>
        <position position="1"/>
    </location>
</feature>
<evidence type="ECO:0000259" key="4">
    <source>
        <dbReference type="PROSITE" id="PS01179"/>
    </source>
</evidence>
<sequence>MNKLRQSLRRKKPSYVPEASRPHQWQADEEAVRKGRCSFPVRYLGYVEVEESRGMQVCEEAVKKLKADLIVDQTIEKVSFCAPDRNFDKAFSYICRDGTTRPWICHGFLALKDSGERLSHAVGCAFAACLERKQKREKECGVTASFDASRTSFAREGSFRLPGPPAPTSRPSGARPPQDRKKGRGYQAICVSCHPGLQALCWGCPAERFGKTAGCG</sequence>
<gene>
    <name evidence="5" type="ORF">L345_01433</name>
</gene>
<reference evidence="5 6" key="1">
    <citation type="journal article" date="2013" name="Proc. Natl. Acad. Sci. U.S.A.">
        <title>The king cobra genome reveals dynamic gene evolution and adaptation in the snake venom system.</title>
        <authorList>
            <person name="Vonk F.J."/>
            <person name="Casewell N.R."/>
            <person name="Henkel C.V."/>
            <person name="Heimberg A.M."/>
            <person name="Jansen H.J."/>
            <person name="McCleary R.J."/>
            <person name="Kerkkamp H.M."/>
            <person name="Vos R.A."/>
            <person name="Guerreiro I."/>
            <person name="Calvete J.J."/>
            <person name="Wuster W."/>
            <person name="Woods A.E."/>
            <person name="Logan J.M."/>
            <person name="Harrison R.A."/>
            <person name="Castoe T.A."/>
            <person name="de Koning A.P."/>
            <person name="Pollock D.D."/>
            <person name="Yandell M."/>
            <person name="Calderon D."/>
            <person name="Renjifo C."/>
            <person name="Currier R.B."/>
            <person name="Salgado D."/>
            <person name="Pla D."/>
            <person name="Sanz L."/>
            <person name="Hyder A.S."/>
            <person name="Ribeiro J.M."/>
            <person name="Arntzen J.W."/>
            <person name="van den Thillart G.E."/>
            <person name="Boetzer M."/>
            <person name="Pirovano W."/>
            <person name="Dirks R.P."/>
            <person name="Spaink H.P."/>
            <person name="Duboule D."/>
            <person name="McGlinn E."/>
            <person name="Kini R.M."/>
            <person name="Richardson M.K."/>
        </authorList>
    </citation>
    <scope>NUCLEOTIDE SEQUENCE</scope>
    <source>
        <tissue evidence="5">Blood</tissue>
    </source>
</reference>
<keyword evidence="2" id="KW-0597">Phosphoprotein</keyword>
<dbReference type="SUPFAM" id="SSF50729">
    <property type="entry name" value="PH domain-like"/>
    <property type="match status" value="1"/>
</dbReference>
<dbReference type="SMART" id="SM00462">
    <property type="entry name" value="PTB"/>
    <property type="match status" value="1"/>
</dbReference>
<feature type="domain" description="PID" evidence="4">
    <location>
        <begin position="37"/>
        <end position="62"/>
    </location>
</feature>
<organism evidence="5 6">
    <name type="scientific">Ophiophagus hannah</name>
    <name type="common">King cobra</name>
    <name type="synonym">Naja hannah</name>
    <dbReference type="NCBI Taxonomy" id="8665"/>
    <lineage>
        <taxon>Eukaryota</taxon>
        <taxon>Metazoa</taxon>
        <taxon>Chordata</taxon>
        <taxon>Craniata</taxon>
        <taxon>Vertebrata</taxon>
        <taxon>Euteleostomi</taxon>
        <taxon>Lepidosauria</taxon>
        <taxon>Squamata</taxon>
        <taxon>Bifurcata</taxon>
        <taxon>Unidentata</taxon>
        <taxon>Episquamata</taxon>
        <taxon>Toxicofera</taxon>
        <taxon>Serpentes</taxon>
        <taxon>Colubroidea</taxon>
        <taxon>Elapidae</taxon>
        <taxon>Elapinae</taxon>
        <taxon>Ophiophagus</taxon>
    </lineage>
</organism>
<dbReference type="OrthoDB" id="10070446at2759"/>
<dbReference type="CDD" id="cd01268">
    <property type="entry name" value="PTB_Numb"/>
    <property type="match status" value="1"/>
</dbReference>
<feature type="domain" description="PID" evidence="4">
    <location>
        <begin position="68"/>
        <end position="137"/>
    </location>
</feature>
<keyword evidence="1" id="KW-0217">Developmental protein</keyword>
<dbReference type="GO" id="GO:0050769">
    <property type="term" value="P:positive regulation of neurogenesis"/>
    <property type="evidence" value="ECO:0007669"/>
    <property type="project" value="TreeGrafter"/>
</dbReference>
<dbReference type="PANTHER" id="PTHR47368:SF4">
    <property type="entry name" value="NUMB-LIKE PROTEIN"/>
    <property type="match status" value="1"/>
</dbReference>
<feature type="region of interest" description="Disordered" evidence="3">
    <location>
        <begin position="156"/>
        <end position="182"/>
    </location>
</feature>
<dbReference type="InterPro" id="IPR011993">
    <property type="entry name" value="PH-like_dom_sf"/>
</dbReference>
<evidence type="ECO:0000313" key="5">
    <source>
        <dbReference type="EMBL" id="ETE72735.1"/>
    </source>
</evidence>
<dbReference type="Gene3D" id="2.30.29.30">
    <property type="entry name" value="Pleckstrin-homology domain (PH domain)/Phosphotyrosine-binding domain (PTB)"/>
    <property type="match status" value="2"/>
</dbReference>
<proteinExistence type="predicted"/>
<dbReference type="InterPro" id="IPR006020">
    <property type="entry name" value="PTB/PI_dom"/>
</dbReference>
<dbReference type="GO" id="GO:0005737">
    <property type="term" value="C:cytoplasm"/>
    <property type="evidence" value="ECO:0007669"/>
    <property type="project" value="TreeGrafter"/>
</dbReference>
<feature type="compositionally biased region" description="Basic residues" evidence="3">
    <location>
        <begin position="1"/>
        <end position="13"/>
    </location>
</feature>
<dbReference type="AlphaFoldDB" id="V8PEF7"/>
<keyword evidence="6" id="KW-1185">Reference proteome</keyword>
<dbReference type="Proteomes" id="UP000018936">
    <property type="component" value="Unassembled WGS sequence"/>
</dbReference>
<evidence type="ECO:0000256" key="1">
    <source>
        <dbReference type="ARBA" id="ARBA00022473"/>
    </source>
</evidence>
<dbReference type="EMBL" id="AZIM01000185">
    <property type="protein sequence ID" value="ETE72735.1"/>
    <property type="molecule type" value="Genomic_DNA"/>
</dbReference>